<organism evidence="2 3">
    <name type="scientific">Micromonospora harpali</name>
    <dbReference type="NCBI Taxonomy" id="1490225"/>
    <lineage>
        <taxon>Bacteria</taxon>
        <taxon>Bacillati</taxon>
        <taxon>Actinomycetota</taxon>
        <taxon>Actinomycetes</taxon>
        <taxon>Micromonosporales</taxon>
        <taxon>Micromonosporaceae</taxon>
        <taxon>Micromonospora</taxon>
    </lineage>
</organism>
<keyword evidence="1" id="KW-0812">Transmembrane</keyword>
<evidence type="ECO:0000313" key="3">
    <source>
        <dbReference type="Proteomes" id="UP001596207"/>
    </source>
</evidence>
<accession>A0ABW1HJ81</accession>
<gene>
    <name evidence="2" type="ORF">ACFPZ4_02585</name>
</gene>
<evidence type="ECO:0008006" key="4">
    <source>
        <dbReference type="Google" id="ProtNLM"/>
    </source>
</evidence>
<sequence>MGRRMLLGGFVVTDYPLVLIFLSPLYGGAALLVRETARRTGGGWPAIVLLAAAFGVVQAGLVDQSLFNTGFLDDTECAEFDSAAAQTRVPVLGFSVGQAFDYVGNHVALSICAPIAIVESLVSLHRRQQPWLR</sequence>
<name>A0ABW1HJ81_9ACTN</name>
<protein>
    <recommendedName>
        <fullName evidence="4">Vitamin K epoxide reductase family protein</fullName>
    </recommendedName>
</protein>
<keyword evidence="1" id="KW-1133">Transmembrane helix</keyword>
<evidence type="ECO:0000256" key="1">
    <source>
        <dbReference type="SAM" id="Phobius"/>
    </source>
</evidence>
<feature type="transmembrane region" description="Helical" evidence="1">
    <location>
        <begin position="102"/>
        <end position="124"/>
    </location>
</feature>
<dbReference type="Proteomes" id="UP001596207">
    <property type="component" value="Unassembled WGS sequence"/>
</dbReference>
<feature type="transmembrane region" description="Helical" evidence="1">
    <location>
        <begin position="44"/>
        <end position="62"/>
    </location>
</feature>
<comment type="caution">
    <text evidence="2">The sequence shown here is derived from an EMBL/GenBank/DDBJ whole genome shotgun (WGS) entry which is preliminary data.</text>
</comment>
<proteinExistence type="predicted"/>
<reference evidence="3" key="1">
    <citation type="journal article" date="2019" name="Int. J. Syst. Evol. Microbiol.">
        <title>The Global Catalogue of Microorganisms (GCM) 10K type strain sequencing project: providing services to taxonomists for standard genome sequencing and annotation.</title>
        <authorList>
            <consortium name="The Broad Institute Genomics Platform"/>
            <consortium name="The Broad Institute Genome Sequencing Center for Infectious Disease"/>
            <person name="Wu L."/>
            <person name="Ma J."/>
        </authorList>
    </citation>
    <scope>NUCLEOTIDE SEQUENCE [LARGE SCALE GENOMIC DNA]</scope>
    <source>
        <strain evidence="3">CGMCC 4.7173</strain>
    </source>
</reference>
<dbReference type="EMBL" id="JBHSQQ010000006">
    <property type="protein sequence ID" value="MFC5940364.1"/>
    <property type="molecule type" value="Genomic_DNA"/>
</dbReference>
<feature type="transmembrane region" description="Helical" evidence="1">
    <location>
        <begin position="15"/>
        <end position="32"/>
    </location>
</feature>
<keyword evidence="1" id="KW-0472">Membrane</keyword>
<keyword evidence="3" id="KW-1185">Reference proteome</keyword>
<evidence type="ECO:0000313" key="2">
    <source>
        <dbReference type="EMBL" id="MFC5940364.1"/>
    </source>
</evidence>